<dbReference type="AlphaFoldDB" id="A0A2A9FAG6"/>
<evidence type="ECO:0000313" key="3">
    <source>
        <dbReference type="Proteomes" id="UP000243542"/>
    </source>
</evidence>
<organism evidence="2 3">
    <name type="scientific">Amycolatopsis sulphurea</name>
    <dbReference type="NCBI Taxonomy" id="76022"/>
    <lineage>
        <taxon>Bacteria</taxon>
        <taxon>Bacillati</taxon>
        <taxon>Actinomycetota</taxon>
        <taxon>Actinomycetes</taxon>
        <taxon>Pseudonocardiales</taxon>
        <taxon>Pseudonocardiaceae</taxon>
        <taxon>Amycolatopsis</taxon>
    </lineage>
</organism>
<dbReference type="Proteomes" id="UP000243542">
    <property type="component" value="Unassembled WGS sequence"/>
</dbReference>
<reference evidence="2 3" key="1">
    <citation type="submission" date="2017-10" db="EMBL/GenBank/DDBJ databases">
        <title>Sequencing the genomes of 1000 actinobacteria strains.</title>
        <authorList>
            <person name="Klenk H.-P."/>
        </authorList>
    </citation>
    <scope>NUCLEOTIDE SEQUENCE [LARGE SCALE GENOMIC DNA]</scope>
    <source>
        <strain evidence="2 3">DSM 46092</strain>
    </source>
</reference>
<accession>A0A2A9FAG6</accession>
<feature type="region of interest" description="Disordered" evidence="1">
    <location>
        <begin position="32"/>
        <end position="56"/>
    </location>
</feature>
<keyword evidence="3" id="KW-1185">Reference proteome</keyword>
<sequence>MPDGRAREPMTVRVTESTPVFRSRVPWWAKSRVRKDRTAAPPAPAGGAETAPSVRD</sequence>
<protein>
    <submittedName>
        <fullName evidence="2">Uncharacterized protein</fullName>
    </submittedName>
</protein>
<gene>
    <name evidence="2" type="ORF">ATK36_2462</name>
</gene>
<feature type="compositionally biased region" description="Low complexity" evidence="1">
    <location>
        <begin position="45"/>
        <end position="56"/>
    </location>
</feature>
<name>A0A2A9FAG6_9PSEU</name>
<dbReference type="EMBL" id="PDJK01000002">
    <property type="protein sequence ID" value="PFG47419.1"/>
    <property type="molecule type" value="Genomic_DNA"/>
</dbReference>
<proteinExistence type="predicted"/>
<evidence type="ECO:0000256" key="1">
    <source>
        <dbReference type="SAM" id="MobiDB-lite"/>
    </source>
</evidence>
<comment type="caution">
    <text evidence="2">The sequence shown here is derived from an EMBL/GenBank/DDBJ whole genome shotgun (WGS) entry which is preliminary data.</text>
</comment>
<evidence type="ECO:0000313" key="2">
    <source>
        <dbReference type="EMBL" id="PFG47419.1"/>
    </source>
</evidence>